<proteinExistence type="inferred from homology"/>
<accession>A0A1R3W3E5</accession>
<dbReference type="InterPro" id="IPR027471">
    <property type="entry name" value="YbeD-like_sf"/>
</dbReference>
<evidence type="ECO:0000313" key="4">
    <source>
        <dbReference type="Proteomes" id="UP000223759"/>
    </source>
</evidence>
<dbReference type="Pfam" id="PF04359">
    <property type="entry name" value="DUF493"/>
    <property type="match status" value="1"/>
</dbReference>
<dbReference type="PANTHER" id="PTHR38036">
    <property type="entry name" value="UPF0250 PROTEIN YBED"/>
    <property type="match status" value="1"/>
</dbReference>
<dbReference type="InterPro" id="IPR007454">
    <property type="entry name" value="UPF0250_YbeD-like"/>
</dbReference>
<dbReference type="STRING" id="233100.SAMN05216526_1478"/>
<comment type="similarity">
    <text evidence="1 2">Belongs to the UPF0250 family.</text>
</comment>
<dbReference type="HAMAP" id="MF_00659">
    <property type="entry name" value="UPF0250"/>
    <property type="match status" value="1"/>
</dbReference>
<dbReference type="EMBL" id="FTPK01000002">
    <property type="protein sequence ID" value="SIT71108.1"/>
    <property type="molecule type" value="Genomic_DNA"/>
</dbReference>
<evidence type="ECO:0000256" key="2">
    <source>
        <dbReference type="HAMAP-Rule" id="MF_00659"/>
    </source>
</evidence>
<dbReference type="AlphaFoldDB" id="A0A1R3W3E5"/>
<sequence length="89" mass="9963">MSDEDSIEFQFPCDFPIKVMGAALPEFHQRVEEIIRRHVPEVGADAFSSRASSAGRYVSITVVIQAQSRAQLDDIYRDLTSCELVTMAL</sequence>
<evidence type="ECO:0000256" key="1">
    <source>
        <dbReference type="ARBA" id="ARBA00008460"/>
    </source>
</evidence>
<keyword evidence="4" id="KW-1185">Reference proteome</keyword>
<reference evidence="3 4" key="1">
    <citation type="submission" date="2017-01" db="EMBL/GenBank/DDBJ databases">
        <authorList>
            <person name="Mah S.A."/>
            <person name="Swanson W.J."/>
            <person name="Moy G.W."/>
            <person name="Vacquier V.D."/>
        </authorList>
    </citation>
    <scope>NUCLEOTIDE SEQUENCE [LARGE SCALE GENOMIC DNA]</scope>
    <source>
        <strain evidence="3 4">M9</strain>
    </source>
</reference>
<dbReference type="RefSeq" id="WP_076755837.1">
    <property type="nucleotide sequence ID" value="NZ_CP023018.1"/>
</dbReference>
<organism evidence="3 4">
    <name type="scientific">Ectothiorhodosinus mongolicus</name>
    <dbReference type="NCBI Taxonomy" id="233100"/>
    <lineage>
        <taxon>Bacteria</taxon>
        <taxon>Pseudomonadati</taxon>
        <taxon>Pseudomonadota</taxon>
        <taxon>Gammaproteobacteria</taxon>
        <taxon>Chromatiales</taxon>
        <taxon>Ectothiorhodospiraceae</taxon>
        <taxon>Ectothiorhodosinus</taxon>
    </lineage>
</organism>
<gene>
    <name evidence="3" type="ORF">SAMN05216526_1478</name>
</gene>
<protein>
    <recommendedName>
        <fullName evidence="2">UPF0250 protein SAMN05216526_1478</fullName>
    </recommendedName>
</protein>
<name>A0A1R3W3E5_9GAMM</name>
<dbReference type="Gene3D" id="3.30.70.260">
    <property type="match status" value="1"/>
</dbReference>
<evidence type="ECO:0000313" key="3">
    <source>
        <dbReference type="EMBL" id="SIT71108.1"/>
    </source>
</evidence>
<dbReference type="SUPFAM" id="SSF117991">
    <property type="entry name" value="YbeD/HP0495-like"/>
    <property type="match status" value="1"/>
</dbReference>
<dbReference type="OrthoDB" id="9793424at2"/>
<dbReference type="Proteomes" id="UP000223759">
    <property type="component" value="Unassembled WGS sequence"/>
</dbReference>
<dbReference type="PANTHER" id="PTHR38036:SF1">
    <property type="entry name" value="UPF0250 PROTEIN YBED"/>
    <property type="match status" value="1"/>
</dbReference>